<keyword evidence="6" id="KW-0808">Transferase</keyword>
<evidence type="ECO:0000256" key="5">
    <source>
        <dbReference type="ARBA" id="ARBA00022553"/>
    </source>
</evidence>
<dbReference type="AlphaFoldDB" id="A3KAZ2"/>
<dbReference type="InterPro" id="IPR047770">
    <property type="entry name" value="RegB"/>
</dbReference>
<sequence>MSTSELGLIGEEQRSNWIRLRTMILLRWVAILGQLAAITIAQRLYNLQLELGLAYLAVGTSVVGNLVAIFVFPESKRLSETENFLMVMFDLLQLCFLLYLTGGLHNPFSLLVLGPVTISATVLSLRSTITLMVTAMVLVTGMVFWHLPLRTEEGFILRIPDVFVYGQWVAIMIALVFLSAYTRRITREMNSMSDALAATQMALARAQKLNDLGGVVAAAAHELGTPLATIKLTSAELAEELDDFPDLKEDALLIRGQADRCRDILRSMGRAGKDDLHMRQAPIVEVIREAAEPHQDRGKEILIEDGPGPGGEYNPPQILRRPEIIHGLRNLVQNAVDFARTTVWVEAMWTDDLISIRILDDGRGFPPQVIGRIGDPFMRRRRSDAERRARPEYEGMGLGLFIAKTLLERSGAELSFANASDPYAPSSSTGQPTGAIVEVIWPRAKVVPDPASRGTPLGENQLING</sequence>
<evidence type="ECO:0000256" key="2">
    <source>
        <dbReference type="ARBA" id="ARBA00004651"/>
    </source>
</evidence>
<feature type="transmembrane region" description="Helical" evidence="10">
    <location>
        <begin position="130"/>
        <end position="147"/>
    </location>
</feature>
<dbReference type="NCBIfam" id="NF045988">
    <property type="entry name" value="HisKinRegBRhodob"/>
    <property type="match status" value="1"/>
</dbReference>
<dbReference type="EMBL" id="AAYA01000027">
    <property type="protein sequence ID" value="EBA05661.1"/>
    <property type="molecule type" value="Genomic_DNA"/>
</dbReference>
<accession>A3KAZ2</accession>
<keyword evidence="10" id="KW-0812">Transmembrane</keyword>
<gene>
    <name evidence="12" type="ORF">SSE37_17755</name>
</gene>
<protein>
    <recommendedName>
        <fullName evidence="3">histidine kinase</fullName>
        <ecNumber evidence="3">2.7.13.3</ecNumber>
    </recommendedName>
</protein>
<evidence type="ECO:0000313" key="12">
    <source>
        <dbReference type="EMBL" id="EBA05661.1"/>
    </source>
</evidence>
<evidence type="ECO:0000256" key="7">
    <source>
        <dbReference type="ARBA" id="ARBA00022741"/>
    </source>
</evidence>
<feature type="transmembrane region" description="Helical" evidence="10">
    <location>
        <begin position="51"/>
        <end position="72"/>
    </location>
</feature>
<dbReference type="Pfam" id="PF02518">
    <property type="entry name" value="HATPase_c"/>
    <property type="match status" value="1"/>
</dbReference>
<evidence type="ECO:0000256" key="8">
    <source>
        <dbReference type="ARBA" id="ARBA00022777"/>
    </source>
</evidence>
<proteinExistence type="predicted"/>
<keyword evidence="8 12" id="KW-0418">Kinase</keyword>
<dbReference type="PROSITE" id="PS50109">
    <property type="entry name" value="HIS_KIN"/>
    <property type="match status" value="1"/>
</dbReference>
<dbReference type="InterPro" id="IPR036097">
    <property type="entry name" value="HisK_dim/P_sf"/>
</dbReference>
<dbReference type="SMART" id="SM00388">
    <property type="entry name" value="HisKA"/>
    <property type="match status" value="1"/>
</dbReference>
<comment type="caution">
    <text evidence="12">The sequence shown here is derived from an EMBL/GenBank/DDBJ whole genome shotgun (WGS) entry which is preliminary data.</text>
</comment>
<dbReference type="PRINTS" id="PR00344">
    <property type="entry name" value="BCTRLSENSOR"/>
</dbReference>
<dbReference type="Pfam" id="PF00512">
    <property type="entry name" value="HisKA"/>
    <property type="match status" value="1"/>
</dbReference>
<keyword evidence="13" id="KW-1185">Reference proteome</keyword>
<dbReference type="GO" id="GO:0000155">
    <property type="term" value="F:phosphorelay sensor kinase activity"/>
    <property type="evidence" value="ECO:0007669"/>
    <property type="project" value="InterPro"/>
</dbReference>
<dbReference type="InterPro" id="IPR003594">
    <property type="entry name" value="HATPase_dom"/>
</dbReference>
<evidence type="ECO:0000256" key="6">
    <source>
        <dbReference type="ARBA" id="ARBA00022679"/>
    </source>
</evidence>
<dbReference type="GO" id="GO:0005886">
    <property type="term" value="C:plasma membrane"/>
    <property type="evidence" value="ECO:0007669"/>
    <property type="project" value="UniProtKB-SubCell"/>
</dbReference>
<evidence type="ECO:0000313" key="13">
    <source>
        <dbReference type="Proteomes" id="UP000005713"/>
    </source>
</evidence>
<keyword evidence="10" id="KW-0472">Membrane</keyword>
<dbReference type="Gene3D" id="1.10.287.130">
    <property type="match status" value="1"/>
</dbReference>
<dbReference type="PANTHER" id="PTHR44936:SF10">
    <property type="entry name" value="SENSOR PROTEIN RSTB"/>
    <property type="match status" value="1"/>
</dbReference>
<evidence type="ECO:0000256" key="9">
    <source>
        <dbReference type="ARBA" id="ARBA00022840"/>
    </source>
</evidence>
<evidence type="ECO:0000259" key="11">
    <source>
        <dbReference type="PROSITE" id="PS50109"/>
    </source>
</evidence>
<keyword evidence="7" id="KW-0547">Nucleotide-binding</keyword>
<dbReference type="InterPro" id="IPR036890">
    <property type="entry name" value="HATPase_C_sf"/>
</dbReference>
<dbReference type="PANTHER" id="PTHR44936">
    <property type="entry name" value="SENSOR PROTEIN CREC"/>
    <property type="match status" value="1"/>
</dbReference>
<feature type="transmembrane region" description="Helical" evidence="10">
    <location>
        <begin position="162"/>
        <end position="182"/>
    </location>
</feature>
<comment type="subcellular location">
    <subcellularLocation>
        <location evidence="2">Cell membrane</location>
        <topology evidence="2">Multi-pass membrane protein</topology>
    </subcellularLocation>
</comment>
<dbReference type="NCBIfam" id="NF033792">
    <property type="entry name" value="ActS_PrrB_HisK"/>
    <property type="match status" value="1"/>
</dbReference>
<dbReference type="InterPro" id="IPR003661">
    <property type="entry name" value="HisK_dim/P_dom"/>
</dbReference>
<dbReference type="EC" id="2.7.13.3" evidence="3"/>
<dbReference type="InterPro" id="IPR005467">
    <property type="entry name" value="His_kinase_dom"/>
</dbReference>
<comment type="catalytic activity">
    <reaction evidence="1">
        <text>ATP + protein L-histidine = ADP + protein N-phospho-L-histidine.</text>
        <dbReference type="EC" id="2.7.13.3"/>
    </reaction>
</comment>
<evidence type="ECO:0000256" key="3">
    <source>
        <dbReference type="ARBA" id="ARBA00012438"/>
    </source>
</evidence>
<dbReference type="RefSeq" id="WP_005864071.1">
    <property type="nucleotide sequence ID" value="NZ_AAYA01000027.1"/>
</dbReference>
<evidence type="ECO:0000256" key="1">
    <source>
        <dbReference type="ARBA" id="ARBA00000085"/>
    </source>
</evidence>
<dbReference type="SMART" id="SM00387">
    <property type="entry name" value="HATPase_c"/>
    <property type="match status" value="1"/>
</dbReference>
<dbReference type="SUPFAM" id="SSF47384">
    <property type="entry name" value="Homodimeric domain of signal transducing histidine kinase"/>
    <property type="match status" value="1"/>
</dbReference>
<evidence type="ECO:0000256" key="10">
    <source>
        <dbReference type="SAM" id="Phobius"/>
    </source>
</evidence>
<evidence type="ECO:0000256" key="4">
    <source>
        <dbReference type="ARBA" id="ARBA00022475"/>
    </source>
</evidence>
<name>A3KAZ2_SAGS3</name>
<keyword evidence="10" id="KW-1133">Transmembrane helix</keyword>
<keyword evidence="4" id="KW-1003">Cell membrane</keyword>
<reference evidence="12 13" key="1">
    <citation type="submission" date="2006-06" db="EMBL/GenBank/DDBJ databases">
        <authorList>
            <person name="Moran M.A."/>
            <person name="Ferriera S."/>
            <person name="Johnson J."/>
            <person name="Kravitz S."/>
            <person name="Beeson K."/>
            <person name="Sutton G."/>
            <person name="Rogers Y.-H."/>
            <person name="Friedman R."/>
            <person name="Frazier M."/>
            <person name="Venter J.C."/>
        </authorList>
    </citation>
    <scope>NUCLEOTIDE SEQUENCE [LARGE SCALE GENOMIC DNA]</scope>
    <source>
        <strain evidence="12 13">E-37</strain>
    </source>
</reference>
<keyword evidence="5" id="KW-0597">Phosphoprotein</keyword>
<dbReference type="Gene3D" id="3.30.565.10">
    <property type="entry name" value="Histidine kinase-like ATPase, C-terminal domain"/>
    <property type="match status" value="1"/>
</dbReference>
<keyword evidence="9" id="KW-0067">ATP-binding</keyword>
<dbReference type="GO" id="GO:0005524">
    <property type="term" value="F:ATP binding"/>
    <property type="evidence" value="ECO:0007669"/>
    <property type="project" value="UniProtKB-KW"/>
</dbReference>
<dbReference type="InterPro" id="IPR050980">
    <property type="entry name" value="2C_sensor_his_kinase"/>
</dbReference>
<dbReference type="SUPFAM" id="SSF55874">
    <property type="entry name" value="ATPase domain of HSP90 chaperone/DNA topoisomerase II/histidine kinase"/>
    <property type="match status" value="1"/>
</dbReference>
<organism evidence="12 13">
    <name type="scientific">Sagittula stellata (strain ATCC 700073 / DSM 11524 / E-37)</name>
    <dbReference type="NCBI Taxonomy" id="388399"/>
    <lineage>
        <taxon>Bacteria</taxon>
        <taxon>Pseudomonadati</taxon>
        <taxon>Pseudomonadota</taxon>
        <taxon>Alphaproteobacteria</taxon>
        <taxon>Rhodobacterales</taxon>
        <taxon>Roseobacteraceae</taxon>
        <taxon>Sagittula</taxon>
    </lineage>
</organism>
<dbReference type="CDD" id="cd00082">
    <property type="entry name" value="HisKA"/>
    <property type="match status" value="1"/>
</dbReference>
<dbReference type="Proteomes" id="UP000005713">
    <property type="component" value="Unassembled WGS sequence"/>
</dbReference>
<feature type="transmembrane region" description="Helical" evidence="10">
    <location>
        <begin position="24"/>
        <end position="45"/>
    </location>
</feature>
<dbReference type="eggNOG" id="COG2205">
    <property type="taxonomic scope" value="Bacteria"/>
</dbReference>
<feature type="domain" description="Histidine kinase" evidence="11">
    <location>
        <begin position="218"/>
        <end position="445"/>
    </location>
</feature>
<dbReference type="OrthoDB" id="9785252at2"/>
<dbReference type="InterPro" id="IPR004358">
    <property type="entry name" value="Sig_transdc_His_kin-like_C"/>
</dbReference>